<gene>
    <name evidence="2" type="ORF">B0T26DRAFT_259335</name>
</gene>
<dbReference type="EMBL" id="JAUIRO010000003">
    <property type="protein sequence ID" value="KAK0723351.1"/>
    <property type="molecule type" value="Genomic_DNA"/>
</dbReference>
<accession>A0AA40E447</accession>
<sequence>MSNQDYYNQQQGYGYSNPGQQGYSNPGQQGYNQQSPYPQGQGQGPPPNAPQQVRCTLHVARRIRNGICNGRCATRRMRGMRTRSCETLLTLLWRSRAATRIPPTRSTSKDLRRATRTAPHRPAATPRRSRRSTRRSTRSSTRRSTRSSTLHSTSSSTRPIPIPRRSRTRDRRSITTSSSSSTSSSSTSSKAKATARPDSMLRASQAPDKATAALAARSSPRPLAPCWATRLLAATAVAAAAASAC</sequence>
<dbReference type="SUPFAM" id="SSF81995">
    <property type="entry name" value="beta-sandwich domain of Sec23/24"/>
    <property type="match status" value="1"/>
</dbReference>
<feature type="region of interest" description="Disordered" evidence="1">
    <location>
        <begin position="99"/>
        <end position="220"/>
    </location>
</feature>
<evidence type="ECO:0000313" key="3">
    <source>
        <dbReference type="Proteomes" id="UP001172101"/>
    </source>
</evidence>
<feature type="compositionally biased region" description="Low complexity" evidence="1">
    <location>
        <begin position="146"/>
        <end position="159"/>
    </location>
</feature>
<dbReference type="RefSeq" id="XP_060299275.1">
    <property type="nucleotide sequence ID" value="XM_060434031.1"/>
</dbReference>
<dbReference type="GeneID" id="85317301"/>
<name>A0AA40E447_9PEZI</name>
<feature type="region of interest" description="Disordered" evidence="1">
    <location>
        <begin position="1"/>
        <end position="52"/>
    </location>
</feature>
<evidence type="ECO:0000256" key="1">
    <source>
        <dbReference type="SAM" id="MobiDB-lite"/>
    </source>
</evidence>
<keyword evidence="3" id="KW-1185">Reference proteome</keyword>
<dbReference type="AlphaFoldDB" id="A0AA40E447"/>
<comment type="caution">
    <text evidence="2">The sequence shown here is derived from an EMBL/GenBank/DDBJ whole genome shotgun (WGS) entry which is preliminary data.</text>
</comment>
<reference evidence="2" key="1">
    <citation type="submission" date="2023-06" db="EMBL/GenBank/DDBJ databases">
        <title>Genome-scale phylogeny and comparative genomics of the fungal order Sordariales.</title>
        <authorList>
            <consortium name="Lawrence Berkeley National Laboratory"/>
            <person name="Hensen N."/>
            <person name="Bonometti L."/>
            <person name="Westerberg I."/>
            <person name="Brannstrom I.O."/>
            <person name="Guillou S."/>
            <person name="Cros-Aarteil S."/>
            <person name="Calhoun S."/>
            <person name="Haridas S."/>
            <person name="Kuo A."/>
            <person name="Mondo S."/>
            <person name="Pangilinan J."/>
            <person name="Riley R."/>
            <person name="LaButti K."/>
            <person name="Andreopoulos B."/>
            <person name="Lipzen A."/>
            <person name="Chen C."/>
            <person name="Yanf M."/>
            <person name="Daum C."/>
            <person name="Ng V."/>
            <person name="Clum A."/>
            <person name="Steindorff A."/>
            <person name="Ohm R."/>
            <person name="Martin F."/>
            <person name="Silar P."/>
            <person name="Natvig D."/>
            <person name="Lalanne C."/>
            <person name="Gautier V."/>
            <person name="Ament-velasquez S.L."/>
            <person name="Kruys A."/>
            <person name="Hutchinson M.I."/>
            <person name="Powell A.J."/>
            <person name="Barry K."/>
            <person name="Miller A.N."/>
            <person name="Grigoriev I.V."/>
            <person name="Debuchy R."/>
            <person name="Gladieux P."/>
            <person name="Thoren M.H."/>
            <person name="Johannesson H."/>
        </authorList>
    </citation>
    <scope>NUCLEOTIDE SEQUENCE</scope>
    <source>
        <strain evidence="2">SMH2392-1A</strain>
    </source>
</reference>
<feature type="compositionally biased region" description="Low complexity" evidence="1">
    <location>
        <begin position="174"/>
        <end position="189"/>
    </location>
</feature>
<feature type="compositionally biased region" description="Low complexity" evidence="1">
    <location>
        <begin position="1"/>
        <end position="40"/>
    </location>
</feature>
<evidence type="ECO:0000313" key="2">
    <source>
        <dbReference type="EMBL" id="KAK0723351.1"/>
    </source>
</evidence>
<protein>
    <submittedName>
        <fullName evidence="2">Uncharacterized protein</fullName>
    </submittedName>
</protein>
<organism evidence="2 3">
    <name type="scientific">Lasiosphaeria miniovina</name>
    <dbReference type="NCBI Taxonomy" id="1954250"/>
    <lineage>
        <taxon>Eukaryota</taxon>
        <taxon>Fungi</taxon>
        <taxon>Dikarya</taxon>
        <taxon>Ascomycota</taxon>
        <taxon>Pezizomycotina</taxon>
        <taxon>Sordariomycetes</taxon>
        <taxon>Sordariomycetidae</taxon>
        <taxon>Sordariales</taxon>
        <taxon>Lasiosphaeriaceae</taxon>
        <taxon>Lasiosphaeria</taxon>
    </lineage>
</organism>
<feature type="compositionally biased region" description="Basic residues" evidence="1">
    <location>
        <begin position="127"/>
        <end position="145"/>
    </location>
</feature>
<proteinExistence type="predicted"/>
<dbReference type="Proteomes" id="UP001172101">
    <property type="component" value="Unassembled WGS sequence"/>
</dbReference>